<evidence type="ECO:0000313" key="1">
    <source>
        <dbReference type="EMBL" id="KAK7791487.1"/>
    </source>
</evidence>
<dbReference type="Proteomes" id="UP001378592">
    <property type="component" value="Unassembled WGS sequence"/>
</dbReference>
<dbReference type="AlphaFoldDB" id="A0AAN9VJE4"/>
<sequence length="147" mass="16338">MTQTKFLPLVKCAKQINPGMMGVMMSSAQEIASGAPFKFCDKSKEPTWPLVDCIASHALKIFKKSPKLWKCLSSIGIDGQKLKSDCDKCEATKKGNDDGCPENVVFADCIEFAERSKTLIANRFANMESFDMGKIKKILDDMKCENQ</sequence>
<gene>
    <name evidence="1" type="ORF">R5R35_008818</name>
</gene>
<organism evidence="1 2">
    <name type="scientific">Gryllus longicercus</name>
    <dbReference type="NCBI Taxonomy" id="2509291"/>
    <lineage>
        <taxon>Eukaryota</taxon>
        <taxon>Metazoa</taxon>
        <taxon>Ecdysozoa</taxon>
        <taxon>Arthropoda</taxon>
        <taxon>Hexapoda</taxon>
        <taxon>Insecta</taxon>
        <taxon>Pterygota</taxon>
        <taxon>Neoptera</taxon>
        <taxon>Polyneoptera</taxon>
        <taxon>Orthoptera</taxon>
        <taxon>Ensifera</taxon>
        <taxon>Gryllidea</taxon>
        <taxon>Grylloidea</taxon>
        <taxon>Gryllidae</taxon>
        <taxon>Gryllinae</taxon>
        <taxon>Gryllus</taxon>
    </lineage>
</organism>
<dbReference type="EMBL" id="JAZDUA010000532">
    <property type="protein sequence ID" value="KAK7791487.1"/>
    <property type="molecule type" value="Genomic_DNA"/>
</dbReference>
<accession>A0AAN9VJE4</accession>
<evidence type="ECO:0000313" key="2">
    <source>
        <dbReference type="Proteomes" id="UP001378592"/>
    </source>
</evidence>
<proteinExistence type="predicted"/>
<keyword evidence="2" id="KW-1185">Reference proteome</keyword>
<name>A0AAN9VJE4_9ORTH</name>
<reference evidence="1 2" key="1">
    <citation type="submission" date="2024-03" db="EMBL/GenBank/DDBJ databases">
        <title>The genome assembly and annotation of the cricket Gryllus longicercus Weissman &amp; Gray.</title>
        <authorList>
            <person name="Szrajer S."/>
            <person name="Gray D."/>
            <person name="Ylla G."/>
        </authorList>
    </citation>
    <scope>NUCLEOTIDE SEQUENCE [LARGE SCALE GENOMIC DNA]</scope>
    <source>
        <strain evidence="1">DAG 2021-001</strain>
        <tissue evidence="1">Whole body minus gut</tissue>
    </source>
</reference>
<comment type="caution">
    <text evidence="1">The sequence shown here is derived from an EMBL/GenBank/DDBJ whole genome shotgun (WGS) entry which is preliminary data.</text>
</comment>
<protein>
    <submittedName>
        <fullName evidence="1">Uncharacterized protein</fullName>
    </submittedName>
</protein>